<dbReference type="PANTHER" id="PTHR43760">
    <property type="entry name" value="ENDORIBONUCLEASE-RELATED"/>
    <property type="match status" value="1"/>
</dbReference>
<dbReference type="InterPro" id="IPR013813">
    <property type="entry name" value="Endoribo_LPSP/chorism_mut-like"/>
</dbReference>
<evidence type="ECO:0000259" key="1">
    <source>
        <dbReference type="Pfam" id="PF14588"/>
    </source>
</evidence>
<dbReference type="Proteomes" id="UP000075636">
    <property type="component" value="Unassembled WGS sequence"/>
</dbReference>
<gene>
    <name evidence="2" type="ORF">AD945_09050</name>
</gene>
<dbReference type="AlphaFoldDB" id="A0A149TIB7"/>
<dbReference type="CDD" id="cd02199">
    <property type="entry name" value="YjgF_YER057c_UK114_like_1"/>
    <property type="match status" value="1"/>
</dbReference>
<dbReference type="InterPro" id="IPR035959">
    <property type="entry name" value="RutC-like_sf"/>
</dbReference>
<reference evidence="2 3" key="1">
    <citation type="submission" date="2015-06" db="EMBL/GenBank/DDBJ databases">
        <title>Improved classification and identification of acetic acid bacteria using matrix-assisted laser desorption/ionization time-of-flight mass spectrometry; Gluconobacter nephelii and Gluconobacter uchimurae are later heterotypic synonyms of Gluconobacter japonicus and Gluconobacter oxydans, respectively.</title>
        <authorList>
            <person name="Li L."/>
            <person name="Cleenwerck I."/>
            <person name="De Vuyst L."/>
            <person name="Vandamme P."/>
        </authorList>
    </citation>
    <scope>NUCLEOTIDE SEQUENCE [LARGE SCALE GENOMIC DNA]</scope>
    <source>
        <strain evidence="2 3">LMG 1768</strain>
    </source>
</reference>
<feature type="domain" description="Endoribonuclease L-PSP/chorismate mutase-like" evidence="1">
    <location>
        <begin position="9"/>
        <end position="138"/>
    </location>
</feature>
<dbReference type="EMBL" id="LHZR01000107">
    <property type="protein sequence ID" value="KXV47831.1"/>
    <property type="molecule type" value="Genomic_DNA"/>
</dbReference>
<evidence type="ECO:0000313" key="2">
    <source>
        <dbReference type="EMBL" id="KXV47831.1"/>
    </source>
</evidence>
<dbReference type="PATRIC" id="fig|318683.6.peg.607"/>
<comment type="caution">
    <text evidence="2">The sequence shown here is derived from an EMBL/GenBank/DDBJ whole genome shotgun (WGS) entry which is preliminary data.</text>
</comment>
<dbReference type="OrthoDB" id="9806350at2"/>
<accession>A0A149TIB7</accession>
<dbReference type="Gene3D" id="3.30.1330.40">
    <property type="entry name" value="RutC-like"/>
    <property type="match status" value="1"/>
</dbReference>
<protein>
    <submittedName>
        <fullName evidence="2">Endoribonuclease</fullName>
    </submittedName>
</protein>
<evidence type="ECO:0000313" key="3">
    <source>
        <dbReference type="Proteomes" id="UP000075636"/>
    </source>
</evidence>
<dbReference type="SUPFAM" id="SSF55298">
    <property type="entry name" value="YjgF-like"/>
    <property type="match status" value="1"/>
</dbReference>
<proteinExistence type="predicted"/>
<dbReference type="RefSeq" id="WP_062108200.1">
    <property type="nucleotide sequence ID" value="NZ_JAERLB010000002.1"/>
</dbReference>
<sequence>MREAGAVLEGGVILPPVSVPRGNYTPILSCDGFLFVSGQGPRWGDDLRYKGVVGRDFSVEEGQQAARLCGLNILAHVWNFLEGDLSRIRRLVRVAGVVRCLEDFEQQAKVLNGASDLFGEVLGNAGCHVRIATGTSSLPSGMAVEVEAMFKID</sequence>
<dbReference type="STRING" id="318683.A0U94_00525"/>
<name>A0A149TIB7_9PROT</name>
<dbReference type="Pfam" id="PF14588">
    <property type="entry name" value="YjgF_endoribonc"/>
    <property type="match status" value="1"/>
</dbReference>
<organism evidence="2 3">
    <name type="scientific">Gluconobacter albidus</name>
    <dbReference type="NCBI Taxonomy" id="318683"/>
    <lineage>
        <taxon>Bacteria</taxon>
        <taxon>Pseudomonadati</taxon>
        <taxon>Pseudomonadota</taxon>
        <taxon>Alphaproteobacteria</taxon>
        <taxon>Acetobacterales</taxon>
        <taxon>Acetobacteraceae</taxon>
        <taxon>Gluconobacter</taxon>
    </lineage>
</organism>
<dbReference type="PANTHER" id="PTHR43760:SF1">
    <property type="entry name" value="ENDORIBONUCLEASE L-PSP_CHORISMATE MUTASE-LIKE DOMAIN-CONTAINING PROTEIN"/>
    <property type="match status" value="1"/>
</dbReference>